<dbReference type="SUPFAM" id="SSF52172">
    <property type="entry name" value="CheY-like"/>
    <property type="match status" value="1"/>
</dbReference>
<feature type="modified residue" description="4-aspartylphosphate" evidence="4">
    <location>
        <position position="512"/>
    </location>
</feature>
<dbReference type="Gene3D" id="3.40.50.2300">
    <property type="match status" value="1"/>
</dbReference>
<proteinExistence type="predicted"/>
<feature type="domain" description="Response regulatory" evidence="7">
    <location>
        <begin position="462"/>
        <end position="578"/>
    </location>
</feature>
<evidence type="ECO:0000256" key="2">
    <source>
        <dbReference type="ARBA" id="ARBA00012438"/>
    </source>
</evidence>
<dbReference type="GO" id="GO:0000155">
    <property type="term" value="F:phosphorelay sensor kinase activity"/>
    <property type="evidence" value="ECO:0007669"/>
    <property type="project" value="InterPro"/>
</dbReference>
<dbReference type="PROSITE" id="PS50109">
    <property type="entry name" value="HIS_KIN"/>
    <property type="match status" value="1"/>
</dbReference>
<evidence type="ECO:0000256" key="5">
    <source>
        <dbReference type="SAM" id="Coils"/>
    </source>
</evidence>
<protein>
    <recommendedName>
        <fullName evidence="2">histidine kinase</fullName>
        <ecNumber evidence="2">2.7.13.3</ecNumber>
    </recommendedName>
</protein>
<name>A0A4V3A9U3_9PROT</name>
<dbReference type="SMART" id="SM00091">
    <property type="entry name" value="PAS"/>
    <property type="match status" value="1"/>
</dbReference>
<dbReference type="AlphaFoldDB" id="A0A4V3A9U3"/>
<dbReference type="EC" id="2.7.13.3" evidence="2"/>
<dbReference type="Proteomes" id="UP000295096">
    <property type="component" value="Unassembled WGS sequence"/>
</dbReference>
<dbReference type="Gene3D" id="3.30.450.20">
    <property type="entry name" value="PAS domain"/>
    <property type="match status" value="1"/>
</dbReference>
<organism evidence="9 10">
    <name type="scientific">Dankookia rubra</name>
    <dbReference type="NCBI Taxonomy" id="1442381"/>
    <lineage>
        <taxon>Bacteria</taxon>
        <taxon>Pseudomonadati</taxon>
        <taxon>Pseudomonadota</taxon>
        <taxon>Alphaproteobacteria</taxon>
        <taxon>Acetobacterales</taxon>
        <taxon>Roseomonadaceae</taxon>
        <taxon>Dankookia</taxon>
    </lineage>
</organism>
<evidence type="ECO:0000259" key="8">
    <source>
        <dbReference type="PROSITE" id="PS50112"/>
    </source>
</evidence>
<dbReference type="InterPro" id="IPR011006">
    <property type="entry name" value="CheY-like_superfamily"/>
</dbReference>
<dbReference type="Gene3D" id="1.10.287.130">
    <property type="match status" value="1"/>
</dbReference>
<gene>
    <name evidence="9" type="ORF">E2C06_21940</name>
</gene>
<keyword evidence="10" id="KW-1185">Reference proteome</keyword>
<dbReference type="Pfam" id="PF00072">
    <property type="entry name" value="Response_reg"/>
    <property type="match status" value="1"/>
</dbReference>
<dbReference type="CDD" id="cd00082">
    <property type="entry name" value="HisKA"/>
    <property type="match status" value="1"/>
</dbReference>
<dbReference type="PROSITE" id="PS50112">
    <property type="entry name" value="PAS"/>
    <property type="match status" value="1"/>
</dbReference>
<feature type="coiled-coil region" evidence="5">
    <location>
        <begin position="13"/>
        <end position="40"/>
    </location>
</feature>
<dbReference type="Pfam" id="PF08448">
    <property type="entry name" value="PAS_4"/>
    <property type="match status" value="1"/>
</dbReference>
<evidence type="ECO:0000256" key="4">
    <source>
        <dbReference type="PROSITE-ProRule" id="PRU00169"/>
    </source>
</evidence>
<dbReference type="PROSITE" id="PS50110">
    <property type="entry name" value="RESPONSE_REGULATORY"/>
    <property type="match status" value="1"/>
</dbReference>
<dbReference type="InterPro" id="IPR036890">
    <property type="entry name" value="HATPase_C_sf"/>
</dbReference>
<keyword evidence="9" id="KW-0418">Kinase</keyword>
<dbReference type="SUPFAM" id="SSF55874">
    <property type="entry name" value="ATPase domain of HSP90 chaperone/DNA topoisomerase II/histidine kinase"/>
    <property type="match status" value="1"/>
</dbReference>
<dbReference type="InterPro" id="IPR035965">
    <property type="entry name" value="PAS-like_dom_sf"/>
</dbReference>
<dbReference type="OrthoDB" id="9796100at2"/>
<keyword evidence="3 4" id="KW-0597">Phosphoprotein</keyword>
<dbReference type="InterPro" id="IPR000014">
    <property type="entry name" value="PAS"/>
</dbReference>
<reference evidence="9 10" key="1">
    <citation type="journal article" date="2016" name="J. Microbiol.">
        <title>Dankookia rubra gen. nov., sp. nov., an alphaproteobacterium isolated from sediment of a shallow stream.</title>
        <authorList>
            <person name="Kim W.H."/>
            <person name="Kim D.H."/>
            <person name="Kang K."/>
            <person name="Ahn T.Y."/>
        </authorList>
    </citation>
    <scope>NUCLEOTIDE SEQUENCE [LARGE SCALE GENOMIC DNA]</scope>
    <source>
        <strain evidence="9 10">JCM30602</strain>
    </source>
</reference>
<sequence>MALPFPAASVSSLAACRRRIAELEEQLREAEETLDAIRAGEVDAVVIGGTDGSQRVYTLQTADQPYRVLIEEIQEGAVTLSAEGIILYCNRALATMLRVPLERVIGARLADFVAPEAQASLARLLARSGRGDLTLLAYDGTVLPVQLSLSELPVEQDSGARLLCAVVADLTEREARGRELSEAYGRLAREVAERERTEARLHQAQKMEALGQLSGGVAHDFNNSAAVVLAGLALLEKRHGPMLASTGLDVARLLGGIKEGAERGAAVARRLLSFARREELRAADIDPCELLSGLREVLANTLGPGIRVRVEAPLGLPCLRADRASLETTIINLAVNARDAMPNGGIVVLGAIPEILLPEQARASGVSPGAYLRLWVADTGTGMDAATLARATEPFFTSKPKDRGTGLGLSMADGFAAQSAGALRIDSTPGRGTTVTLWLPQATGVLNGDAISTPNGAGRPRRVLVVDDVPVMRRFLRDCLGHVRWDVVEAADRDQALAALQSNRAIDVLITDFSMPPGPDGLTLIREARTLYPKLPVILLSGSEALPEMLLAAAEEQFILLRKPVSPTELTEVLATLIVDQV</sequence>
<dbReference type="InterPro" id="IPR001789">
    <property type="entry name" value="Sig_transdc_resp-reg_receiver"/>
</dbReference>
<accession>A0A4V3A9U3</accession>
<dbReference type="RefSeq" id="WP_133290745.1">
    <property type="nucleotide sequence ID" value="NZ_SMSJ01000037.1"/>
</dbReference>
<dbReference type="InterPro" id="IPR004358">
    <property type="entry name" value="Sig_transdc_His_kin-like_C"/>
</dbReference>
<comment type="catalytic activity">
    <reaction evidence="1">
        <text>ATP + protein L-histidine = ADP + protein N-phospho-L-histidine.</text>
        <dbReference type="EC" id="2.7.13.3"/>
    </reaction>
</comment>
<comment type="caution">
    <text evidence="9">The sequence shown here is derived from an EMBL/GenBank/DDBJ whole genome shotgun (WGS) entry which is preliminary data.</text>
</comment>
<dbReference type="PRINTS" id="PR00344">
    <property type="entry name" value="BCTRLSENSOR"/>
</dbReference>
<dbReference type="PANTHER" id="PTHR43065:SF42">
    <property type="entry name" value="TWO-COMPONENT SENSOR PPRA"/>
    <property type="match status" value="1"/>
</dbReference>
<evidence type="ECO:0000313" key="10">
    <source>
        <dbReference type="Proteomes" id="UP000295096"/>
    </source>
</evidence>
<dbReference type="InterPro" id="IPR036097">
    <property type="entry name" value="HisK_dim/P_sf"/>
</dbReference>
<evidence type="ECO:0000256" key="3">
    <source>
        <dbReference type="ARBA" id="ARBA00022553"/>
    </source>
</evidence>
<dbReference type="CDD" id="cd00130">
    <property type="entry name" value="PAS"/>
    <property type="match status" value="1"/>
</dbReference>
<evidence type="ECO:0000259" key="7">
    <source>
        <dbReference type="PROSITE" id="PS50110"/>
    </source>
</evidence>
<dbReference type="EMBL" id="SMSJ01000037">
    <property type="protein sequence ID" value="TDH60505.1"/>
    <property type="molecule type" value="Genomic_DNA"/>
</dbReference>
<evidence type="ECO:0000259" key="6">
    <source>
        <dbReference type="PROSITE" id="PS50109"/>
    </source>
</evidence>
<keyword evidence="5" id="KW-0175">Coiled coil</keyword>
<dbReference type="InterPro" id="IPR013656">
    <property type="entry name" value="PAS_4"/>
</dbReference>
<dbReference type="InterPro" id="IPR005467">
    <property type="entry name" value="His_kinase_dom"/>
</dbReference>
<evidence type="ECO:0000256" key="1">
    <source>
        <dbReference type="ARBA" id="ARBA00000085"/>
    </source>
</evidence>
<keyword evidence="9" id="KW-0808">Transferase</keyword>
<dbReference type="InterPro" id="IPR003661">
    <property type="entry name" value="HisK_dim/P_dom"/>
</dbReference>
<dbReference type="Pfam" id="PF02518">
    <property type="entry name" value="HATPase_c"/>
    <property type="match status" value="1"/>
</dbReference>
<dbReference type="NCBIfam" id="TIGR00229">
    <property type="entry name" value="sensory_box"/>
    <property type="match status" value="1"/>
</dbReference>
<feature type="domain" description="PAS" evidence="8">
    <location>
        <begin position="62"/>
        <end position="132"/>
    </location>
</feature>
<dbReference type="PANTHER" id="PTHR43065">
    <property type="entry name" value="SENSOR HISTIDINE KINASE"/>
    <property type="match status" value="1"/>
</dbReference>
<dbReference type="Gene3D" id="3.30.565.10">
    <property type="entry name" value="Histidine kinase-like ATPase, C-terminal domain"/>
    <property type="match status" value="1"/>
</dbReference>
<evidence type="ECO:0000313" key="9">
    <source>
        <dbReference type="EMBL" id="TDH60505.1"/>
    </source>
</evidence>
<dbReference type="SMART" id="SM00448">
    <property type="entry name" value="REC"/>
    <property type="match status" value="1"/>
</dbReference>
<dbReference type="InterPro" id="IPR003594">
    <property type="entry name" value="HATPase_dom"/>
</dbReference>
<dbReference type="SUPFAM" id="SSF47384">
    <property type="entry name" value="Homodimeric domain of signal transducing histidine kinase"/>
    <property type="match status" value="1"/>
</dbReference>
<dbReference type="SUPFAM" id="SSF55785">
    <property type="entry name" value="PYP-like sensor domain (PAS domain)"/>
    <property type="match status" value="1"/>
</dbReference>
<feature type="domain" description="Histidine kinase" evidence="6">
    <location>
        <begin position="216"/>
        <end position="443"/>
    </location>
</feature>
<dbReference type="SMART" id="SM00387">
    <property type="entry name" value="HATPase_c"/>
    <property type="match status" value="1"/>
</dbReference>